<dbReference type="InterPro" id="IPR037523">
    <property type="entry name" value="VOC_core"/>
</dbReference>
<evidence type="ECO:0000313" key="3">
    <source>
        <dbReference type="Proteomes" id="UP000177506"/>
    </source>
</evidence>
<dbReference type="SUPFAM" id="SSF54593">
    <property type="entry name" value="Glyoxalase/Bleomycin resistance protein/Dihydroxybiphenyl dioxygenase"/>
    <property type="match status" value="1"/>
</dbReference>
<comment type="caution">
    <text evidence="2">The sequence shown here is derived from an EMBL/GenBank/DDBJ whole genome shotgun (WGS) entry which is preliminary data.</text>
</comment>
<dbReference type="Pfam" id="PF00903">
    <property type="entry name" value="Glyoxalase"/>
    <property type="match status" value="1"/>
</dbReference>
<dbReference type="Gene3D" id="3.10.180.10">
    <property type="entry name" value="2,3-Dihydroxybiphenyl 1,2-Dioxygenase, domain 1"/>
    <property type="match status" value="1"/>
</dbReference>
<evidence type="ECO:0000313" key="2">
    <source>
        <dbReference type="EMBL" id="OGX92259.1"/>
    </source>
</evidence>
<accession>A0A1G1TN04</accession>
<protein>
    <submittedName>
        <fullName evidence="2">Bleomycin resistance protein</fullName>
    </submittedName>
</protein>
<dbReference type="CDD" id="cd06587">
    <property type="entry name" value="VOC"/>
    <property type="match status" value="1"/>
</dbReference>
<dbReference type="PROSITE" id="PS51819">
    <property type="entry name" value="VOC"/>
    <property type="match status" value="1"/>
</dbReference>
<feature type="domain" description="VOC" evidence="1">
    <location>
        <begin position="9"/>
        <end position="130"/>
    </location>
</feature>
<dbReference type="OrthoDB" id="192739at2"/>
<keyword evidence="3" id="KW-1185">Reference proteome</keyword>
<proteinExistence type="predicted"/>
<dbReference type="RefSeq" id="WP_070739128.1">
    <property type="nucleotide sequence ID" value="NZ_MDZA01000003.1"/>
</dbReference>
<reference evidence="2 3" key="1">
    <citation type="submission" date="2016-08" db="EMBL/GenBank/DDBJ databases">
        <title>Hymenobacter coccineus sp. nov., Hymenobacter lapidarius sp. nov. and Hymenobacter glacialis sp. nov., isolated from Antarctic soil.</title>
        <authorList>
            <person name="Sedlacek I."/>
            <person name="Kralova S."/>
            <person name="Kyrova K."/>
            <person name="Maslanova I."/>
            <person name="Stankova E."/>
            <person name="Vrbovska V."/>
            <person name="Nemec M."/>
            <person name="Bartak M."/>
            <person name="Svec P."/>
            <person name="Busse H.-J."/>
            <person name="Pantucek R."/>
        </authorList>
    </citation>
    <scope>NUCLEOTIDE SEQUENCE [LARGE SCALE GENOMIC DNA]</scope>
    <source>
        <strain evidence="2 3">CCM 8649</strain>
    </source>
</reference>
<dbReference type="EMBL" id="MDZA01000003">
    <property type="protein sequence ID" value="OGX92259.1"/>
    <property type="molecule type" value="Genomic_DNA"/>
</dbReference>
<dbReference type="InterPro" id="IPR004360">
    <property type="entry name" value="Glyas_Fos-R_dOase_dom"/>
</dbReference>
<dbReference type="Proteomes" id="UP000177506">
    <property type="component" value="Unassembled WGS sequence"/>
</dbReference>
<sequence>MSIQPKTKGLAHVALRTTDFARAKAFYHDLLGLPIALETPEILGFLVGSTFIGFKQAAPTYPGGGTFTPFNVGLDHIAIACEDEAELHRVADALQAAGVENTGVKVDTVQPMKYVAFKDPDRISWEFYMV</sequence>
<name>A0A1G1TN04_9BACT</name>
<dbReference type="InterPro" id="IPR029068">
    <property type="entry name" value="Glyas_Bleomycin-R_OHBP_Dase"/>
</dbReference>
<organism evidence="2 3">
    <name type="scientific">Hymenobacter coccineus</name>
    <dbReference type="NCBI Taxonomy" id="1908235"/>
    <lineage>
        <taxon>Bacteria</taxon>
        <taxon>Pseudomonadati</taxon>
        <taxon>Bacteroidota</taxon>
        <taxon>Cytophagia</taxon>
        <taxon>Cytophagales</taxon>
        <taxon>Hymenobacteraceae</taxon>
        <taxon>Hymenobacter</taxon>
    </lineage>
</organism>
<dbReference type="AlphaFoldDB" id="A0A1G1TN04"/>
<gene>
    <name evidence="2" type="ORF">BEN49_16555</name>
</gene>
<evidence type="ECO:0000259" key="1">
    <source>
        <dbReference type="PROSITE" id="PS51819"/>
    </source>
</evidence>